<evidence type="ECO:0000313" key="3">
    <source>
        <dbReference type="Proteomes" id="UP000254841"/>
    </source>
</evidence>
<organism evidence="2 3">
    <name type="scientific">Helicobacter canis</name>
    <dbReference type="NCBI Taxonomy" id="29419"/>
    <lineage>
        <taxon>Bacteria</taxon>
        <taxon>Pseudomonadati</taxon>
        <taxon>Campylobacterota</taxon>
        <taxon>Epsilonproteobacteria</taxon>
        <taxon>Campylobacterales</taxon>
        <taxon>Helicobacteraceae</taxon>
        <taxon>Helicobacter</taxon>
    </lineage>
</organism>
<feature type="domain" description="Thioredoxin" evidence="1">
    <location>
        <begin position="1"/>
        <end position="103"/>
    </location>
</feature>
<dbReference type="CDD" id="cd02947">
    <property type="entry name" value="TRX_family"/>
    <property type="match status" value="1"/>
</dbReference>
<dbReference type="PRINTS" id="PR00421">
    <property type="entry name" value="THIOREDOXIN"/>
</dbReference>
<dbReference type="GO" id="GO:0047134">
    <property type="term" value="F:protein-disulfide reductase [NAD(P)H] activity"/>
    <property type="evidence" value="ECO:0007669"/>
    <property type="project" value="UniProtKB-EC"/>
</dbReference>
<gene>
    <name evidence="2" type="primary">trxC</name>
    <name evidence="2" type="ORF">NCTC12410_01463</name>
</gene>
<dbReference type="SUPFAM" id="SSF52833">
    <property type="entry name" value="Thioredoxin-like"/>
    <property type="match status" value="1"/>
</dbReference>
<dbReference type="Gene3D" id="3.40.30.10">
    <property type="entry name" value="Glutaredoxin"/>
    <property type="match status" value="1"/>
</dbReference>
<dbReference type="InterPro" id="IPR036249">
    <property type="entry name" value="Thioredoxin-like_sf"/>
</dbReference>
<dbReference type="PANTHER" id="PTHR10438">
    <property type="entry name" value="THIOREDOXIN"/>
    <property type="match status" value="1"/>
</dbReference>
<protein>
    <submittedName>
        <fullName evidence="2">Thioredoxin</fullName>
        <ecNumber evidence="2">1.8.1.8</ecNumber>
    </submittedName>
</protein>
<dbReference type="EC" id="1.8.1.8" evidence="2"/>
<name>A0A377J5H8_9HELI</name>
<reference evidence="2 3" key="1">
    <citation type="submission" date="2018-06" db="EMBL/GenBank/DDBJ databases">
        <authorList>
            <consortium name="Pathogen Informatics"/>
            <person name="Doyle S."/>
        </authorList>
    </citation>
    <scope>NUCLEOTIDE SEQUENCE [LARGE SCALE GENOMIC DNA]</scope>
    <source>
        <strain evidence="2 3">NCTC12410</strain>
    </source>
</reference>
<dbReference type="Pfam" id="PF00085">
    <property type="entry name" value="Thioredoxin"/>
    <property type="match status" value="1"/>
</dbReference>
<dbReference type="InterPro" id="IPR013766">
    <property type="entry name" value="Thioredoxin_domain"/>
</dbReference>
<dbReference type="AlphaFoldDB" id="A0A377J5H8"/>
<proteinExistence type="predicted"/>
<keyword evidence="2" id="KW-0560">Oxidoreductase</keyword>
<dbReference type="Proteomes" id="UP000254841">
    <property type="component" value="Unassembled WGS sequence"/>
</dbReference>
<dbReference type="RefSeq" id="WP_115011852.1">
    <property type="nucleotide sequence ID" value="NZ_UGHV01000001.1"/>
</dbReference>
<dbReference type="OrthoDB" id="215495at2"/>
<evidence type="ECO:0000259" key="1">
    <source>
        <dbReference type="PROSITE" id="PS51352"/>
    </source>
</evidence>
<dbReference type="PANTHER" id="PTHR10438:SF468">
    <property type="entry name" value="THIOREDOXIN-1-RELATED"/>
    <property type="match status" value="1"/>
</dbReference>
<dbReference type="EMBL" id="UGHV01000001">
    <property type="protein sequence ID" value="STO97628.1"/>
    <property type="molecule type" value="Genomic_DNA"/>
</dbReference>
<sequence length="104" mass="12064">MKLATKQNFAELIKSQLCIVEMSAPWCPDCRKIEPIMQTLESKYPQVDFILLDFDASQDLKQELAIRRIPTLIFYKNGQEVLERLVEPDSLHTIEQMIQALLQA</sequence>
<evidence type="ECO:0000313" key="2">
    <source>
        <dbReference type="EMBL" id="STO97628.1"/>
    </source>
</evidence>
<dbReference type="PROSITE" id="PS51352">
    <property type="entry name" value="THIOREDOXIN_2"/>
    <property type="match status" value="1"/>
</dbReference>
<dbReference type="InterPro" id="IPR050620">
    <property type="entry name" value="Thioredoxin_H-type-like"/>
</dbReference>
<accession>A0A377J5H8</accession>